<evidence type="ECO:0000313" key="2">
    <source>
        <dbReference type="Proteomes" id="UP000000463"/>
    </source>
</evidence>
<accession>K4JVU6</accession>
<proteinExistence type="predicted"/>
<keyword evidence="2" id="KW-1185">Reference proteome</keyword>
<dbReference type="GeneID" id="13995041"/>
<dbReference type="KEGG" id="vg:13995041"/>
<reference evidence="1 2" key="1">
    <citation type="journal article" date="2012" name="BMC Genomics">
        <title>The Caulobacter crescentus phage phiCbK: genomics of a canonical phage.</title>
        <authorList>
            <person name="Gill J.J."/>
            <person name="Berry J.D."/>
            <person name="Russell W.K."/>
            <person name="Lessor L."/>
            <person name="Escobar Garcia D.A."/>
            <person name="Hernandez D."/>
            <person name="Kane A."/>
            <person name="Keene J."/>
            <person name="Maddox M."/>
            <person name="Martin R."/>
            <person name="Mohan S."/>
            <person name="Thorn A.M."/>
            <person name="Russell D.H."/>
            <person name="Young R."/>
        </authorList>
    </citation>
    <scope>NUCLEOTIDE SEQUENCE [LARGE SCALE GENOMIC DNA]</scope>
</reference>
<dbReference type="RefSeq" id="YP_006988347.1">
    <property type="nucleotide sequence ID" value="NC_019406.1"/>
</dbReference>
<dbReference type="EMBL" id="JX100810">
    <property type="protein sequence ID" value="AFU87983.1"/>
    <property type="molecule type" value="Genomic_DNA"/>
</dbReference>
<name>K4JVU6_9CAUD</name>
<evidence type="ECO:0000313" key="1">
    <source>
        <dbReference type="EMBL" id="AFU87983.1"/>
    </source>
</evidence>
<protein>
    <submittedName>
        <fullName evidence="1">Uncharacterized protein</fullName>
    </submittedName>
</protein>
<organism evidence="1 2">
    <name type="scientific">Caulobacter phage CcrColossus</name>
    <dbReference type="NCBI Taxonomy" id="1211640"/>
    <lineage>
        <taxon>Viruses</taxon>
        <taxon>Duplodnaviria</taxon>
        <taxon>Heunggongvirae</taxon>
        <taxon>Uroviricota</taxon>
        <taxon>Caudoviricetes</taxon>
        <taxon>Jeanschmidtviridae</taxon>
        <taxon>Colossusvirus</taxon>
        <taxon>Colossusvirus colossus</taxon>
    </lineage>
</organism>
<sequence>MIWFAAFHILPWLPFWWLSEET</sequence>
<gene>
    <name evidence="1" type="ORF">CcrColossus_gp113</name>
</gene>
<dbReference type="Proteomes" id="UP000000463">
    <property type="component" value="Segment"/>
</dbReference>